<keyword evidence="10" id="KW-1015">Disulfide bond</keyword>
<reference evidence="16" key="2">
    <citation type="submission" date="2023-05" db="EMBL/GenBank/DDBJ databases">
        <authorList>
            <consortium name="Lawrence Berkeley National Laboratory"/>
            <person name="Steindorff A."/>
            <person name="Hensen N."/>
            <person name="Bonometti L."/>
            <person name="Westerberg I."/>
            <person name="Brannstrom I.O."/>
            <person name="Guillou S."/>
            <person name="Cros-Aarteil S."/>
            <person name="Calhoun S."/>
            <person name="Haridas S."/>
            <person name="Kuo A."/>
            <person name="Mondo S."/>
            <person name="Pangilinan J."/>
            <person name="Riley R."/>
            <person name="Labutti K."/>
            <person name="Andreopoulos B."/>
            <person name="Lipzen A."/>
            <person name="Chen C."/>
            <person name="Yanf M."/>
            <person name="Daum C."/>
            <person name="Ng V."/>
            <person name="Clum A."/>
            <person name="Ohm R."/>
            <person name="Martin F."/>
            <person name="Silar P."/>
            <person name="Natvig D."/>
            <person name="Lalanne C."/>
            <person name="Gautier V."/>
            <person name="Ament-Velasquez S.L."/>
            <person name="Kruys A."/>
            <person name="Hutchinson M.I."/>
            <person name="Powell A.J."/>
            <person name="Barry K."/>
            <person name="Miller A.N."/>
            <person name="Grigoriev I.V."/>
            <person name="Debuchy R."/>
            <person name="Gladieux P."/>
            <person name="Thoren M.H."/>
            <person name="Johannesson H."/>
        </authorList>
    </citation>
    <scope>NUCLEOTIDE SEQUENCE</scope>
    <source>
        <strain evidence="16">CBS 757.83</strain>
    </source>
</reference>
<keyword evidence="7 14" id="KW-0378">Hydrolase</keyword>
<comment type="function">
    <text evidence="12">Extracellular aminopeptidase that allows assimilation of proteinaceous substrates.</text>
</comment>
<evidence type="ECO:0000256" key="14">
    <source>
        <dbReference type="RuleBase" id="RU361240"/>
    </source>
</evidence>
<keyword evidence="4 14" id="KW-0645">Protease</keyword>
<evidence type="ECO:0000256" key="11">
    <source>
        <dbReference type="ARBA" id="ARBA00023180"/>
    </source>
</evidence>
<dbReference type="GO" id="GO:0046872">
    <property type="term" value="F:metal ion binding"/>
    <property type="evidence" value="ECO:0007669"/>
    <property type="project" value="UniProtKB-KW"/>
</dbReference>
<evidence type="ECO:0000256" key="7">
    <source>
        <dbReference type="ARBA" id="ARBA00022801"/>
    </source>
</evidence>
<evidence type="ECO:0000313" key="17">
    <source>
        <dbReference type="Proteomes" id="UP001305647"/>
    </source>
</evidence>
<comment type="cofactor">
    <cofactor evidence="1">
        <name>Zn(2+)</name>
        <dbReference type="ChEBI" id="CHEBI:29105"/>
    </cofactor>
</comment>
<organism evidence="16 17">
    <name type="scientific">Parathielavia hyrcaniae</name>
    <dbReference type="NCBI Taxonomy" id="113614"/>
    <lineage>
        <taxon>Eukaryota</taxon>
        <taxon>Fungi</taxon>
        <taxon>Dikarya</taxon>
        <taxon>Ascomycota</taxon>
        <taxon>Pezizomycotina</taxon>
        <taxon>Sordariomycetes</taxon>
        <taxon>Sordariomycetidae</taxon>
        <taxon>Sordariales</taxon>
        <taxon>Chaetomiaceae</taxon>
        <taxon>Parathielavia</taxon>
    </lineage>
</organism>
<evidence type="ECO:0000256" key="5">
    <source>
        <dbReference type="ARBA" id="ARBA00022723"/>
    </source>
</evidence>
<dbReference type="InterPro" id="IPR007484">
    <property type="entry name" value="Peptidase_M28"/>
</dbReference>
<evidence type="ECO:0000256" key="9">
    <source>
        <dbReference type="ARBA" id="ARBA00023145"/>
    </source>
</evidence>
<keyword evidence="8 14" id="KW-0862">Zinc</keyword>
<dbReference type="FunFam" id="3.40.630.10:FF:000042">
    <property type="entry name" value="Peptide hydrolase"/>
    <property type="match status" value="1"/>
</dbReference>
<evidence type="ECO:0000313" key="16">
    <source>
        <dbReference type="EMBL" id="KAK4099281.1"/>
    </source>
</evidence>
<keyword evidence="6 14" id="KW-0732">Signal</keyword>
<dbReference type="CDD" id="cd03879">
    <property type="entry name" value="M28_AAP"/>
    <property type="match status" value="1"/>
</dbReference>
<dbReference type="Pfam" id="PF04389">
    <property type="entry name" value="Peptidase_M28"/>
    <property type="match status" value="1"/>
</dbReference>
<comment type="caution">
    <text evidence="16">The sequence shown here is derived from an EMBL/GenBank/DDBJ whole genome shotgun (WGS) entry which is preliminary data.</text>
</comment>
<evidence type="ECO:0000256" key="3">
    <source>
        <dbReference type="ARBA" id="ARBA00022438"/>
    </source>
</evidence>
<comment type="similarity">
    <text evidence="13">Belongs to the peptidase M28 family. M28E subfamily.</text>
</comment>
<gene>
    <name evidence="16" type="ORF">N658DRAFT_498655</name>
</gene>
<reference evidence="16" key="1">
    <citation type="journal article" date="2023" name="Mol. Phylogenet. Evol.">
        <title>Genome-scale phylogeny and comparative genomics of the fungal order Sordariales.</title>
        <authorList>
            <person name="Hensen N."/>
            <person name="Bonometti L."/>
            <person name="Westerberg I."/>
            <person name="Brannstrom I.O."/>
            <person name="Guillou S."/>
            <person name="Cros-Aarteil S."/>
            <person name="Calhoun S."/>
            <person name="Haridas S."/>
            <person name="Kuo A."/>
            <person name="Mondo S."/>
            <person name="Pangilinan J."/>
            <person name="Riley R."/>
            <person name="LaButti K."/>
            <person name="Andreopoulos B."/>
            <person name="Lipzen A."/>
            <person name="Chen C."/>
            <person name="Yan M."/>
            <person name="Daum C."/>
            <person name="Ng V."/>
            <person name="Clum A."/>
            <person name="Steindorff A."/>
            <person name="Ohm R.A."/>
            <person name="Martin F."/>
            <person name="Silar P."/>
            <person name="Natvig D.O."/>
            <person name="Lalanne C."/>
            <person name="Gautier V."/>
            <person name="Ament-Velasquez S.L."/>
            <person name="Kruys A."/>
            <person name="Hutchinson M.I."/>
            <person name="Powell A.J."/>
            <person name="Barry K."/>
            <person name="Miller A.N."/>
            <person name="Grigoriev I.V."/>
            <person name="Debuchy R."/>
            <person name="Gladieux P."/>
            <person name="Hiltunen Thoren M."/>
            <person name="Johannesson H."/>
        </authorList>
    </citation>
    <scope>NUCLEOTIDE SEQUENCE</scope>
    <source>
        <strain evidence="16">CBS 757.83</strain>
    </source>
</reference>
<evidence type="ECO:0000256" key="2">
    <source>
        <dbReference type="ARBA" id="ARBA00011245"/>
    </source>
</evidence>
<evidence type="ECO:0000259" key="15">
    <source>
        <dbReference type="Pfam" id="PF04389"/>
    </source>
</evidence>
<evidence type="ECO:0000256" key="1">
    <source>
        <dbReference type="ARBA" id="ARBA00001947"/>
    </source>
</evidence>
<dbReference type="AlphaFoldDB" id="A0AAN6T013"/>
<evidence type="ECO:0000256" key="8">
    <source>
        <dbReference type="ARBA" id="ARBA00022833"/>
    </source>
</evidence>
<dbReference type="Gene3D" id="3.40.630.10">
    <property type="entry name" value="Zn peptidases"/>
    <property type="match status" value="1"/>
</dbReference>
<evidence type="ECO:0000256" key="10">
    <source>
        <dbReference type="ARBA" id="ARBA00023157"/>
    </source>
</evidence>
<dbReference type="EMBL" id="MU863651">
    <property type="protein sequence ID" value="KAK4099281.1"/>
    <property type="molecule type" value="Genomic_DNA"/>
</dbReference>
<sequence>MKVSNASLLALLVPAISARFVEAGESDRVILYPNGAPQVPEDSQKYHIELSPGKTRWVTEEEKWELRRNGMRFFDITDHPELGTPRARRASKQKSVFPEKLTLQKEVEPLLANLSKTEMKDHLTTFTSFHTRYYKSDYGRQSSEWLFAQVRDTIKQAGAEEYIYAEHFKHSWGQHSIIATIPGKTNSTIVIGAHQDSINLWLPSVLAAPGADDDGSGTVTILEAFRILLQSEDIVNGRHKNTIEFHWYSAEEGGLLGSQAVFSAYAKQGRDVKAMLQQDMTGFVSRTLDAGKPESVGVIVDYVNPYLTDFIKKVIDEYCDIPYVETKCGYACSDHASASKAGYPSAFVIESAFEYSDNHIHSTEDQIKYLSFDHMLQHARMTLAFGYELAFTDFAALERPDHSDSL</sequence>
<dbReference type="PANTHER" id="PTHR12147">
    <property type="entry name" value="METALLOPEPTIDASE M28 FAMILY MEMBER"/>
    <property type="match status" value="1"/>
</dbReference>
<evidence type="ECO:0000256" key="6">
    <source>
        <dbReference type="ARBA" id="ARBA00022729"/>
    </source>
</evidence>
<keyword evidence="11" id="KW-0325">Glycoprotein</keyword>
<keyword evidence="9" id="KW-0865">Zymogen</keyword>
<dbReference type="InterPro" id="IPR045175">
    <property type="entry name" value="M28_fam"/>
</dbReference>
<dbReference type="GO" id="GO:0008235">
    <property type="term" value="F:metalloexopeptidase activity"/>
    <property type="evidence" value="ECO:0007669"/>
    <property type="project" value="InterPro"/>
</dbReference>
<feature type="domain" description="Peptidase M28" evidence="15">
    <location>
        <begin position="177"/>
        <end position="384"/>
    </location>
</feature>
<dbReference type="SUPFAM" id="SSF53187">
    <property type="entry name" value="Zn-dependent exopeptidases"/>
    <property type="match status" value="1"/>
</dbReference>
<dbReference type="Proteomes" id="UP001305647">
    <property type="component" value="Unassembled WGS sequence"/>
</dbReference>
<keyword evidence="3" id="KW-0031">Aminopeptidase</keyword>
<dbReference type="EC" id="3.4.-.-" evidence="14"/>
<dbReference type="GO" id="GO:0004177">
    <property type="term" value="F:aminopeptidase activity"/>
    <property type="evidence" value="ECO:0007669"/>
    <property type="project" value="UniProtKB-KW"/>
</dbReference>
<comment type="subunit">
    <text evidence="2">Monomer.</text>
</comment>
<feature type="chain" id="PRO_5042667255" description="Peptide hydrolase" evidence="14">
    <location>
        <begin position="24"/>
        <end position="406"/>
    </location>
</feature>
<evidence type="ECO:0000256" key="13">
    <source>
        <dbReference type="ARBA" id="ARBA00043962"/>
    </source>
</evidence>
<proteinExistence type="inferred from homology"/>
<name>A0AAN6T013_9PEZI</name>
<feature type="signal peptide" evidence="14">
    <location>
        <begin position="1"/>
        <end position="23"/>
    </location>
</feature>
<dbReference type="PANTHER" id="PTHR12147:SF56">
    <property type="entry name" value="AMINOPEPTIDASE YDR415C-RELATED"/>
    <property type="match status" value="1"/>
</dbReference>
<dbReference type="GO" id="GO:0006508">
    <property type="term" value="P:proteolysis"/>
    <property type="evidence" value="ECO:0007669"/>
    <property type="project" value="UniProtKB-KW"/>
</dbReference>
<evidence type="ECO:0000256" key="4">
    <source>
        <dbReference type="ARBA" id="ARBA00022670"/>
    </source>
</evidence>
<protein>
    <recommendedName>
        <fullName evidence="14">Peptide hydrolase</fullName>
        <ecNumber evidence="14">3.4.-.-</ecNumber>
    </recommendedName>
</protein>
<accession>A0AAN6T013</accession>
<evidence type="ECO:0000256" key="12">
    <source>
        <dbReference type="ARBA" id="ARBA00043843"/>
    </source>
</evidence>
<keyword evidence="17" id="KW-1185">Reference proteome</keyword>
<keyword evidence="5 14" id="KW-0479">Metal-binding</keyword>